<dbReference type="AlphaFoldDB" id="A0A377FR40"/>
<name>A0A377FR40_9BACL</name>
<feature type="domain" description="DUF3492" evidence="2">
    <location>
        <begin position="1"/>
        <end position="253"/>
    </location>
</feature>
<dbReference type="GO" id="GO:0016757">
    <property type="term" value="F:glycosyltransferase activity"/>
    <property type="evidence" value="ECO:0007669"/>
    <property type="project" value="InterPro"/>
</dbReference>
<sequence length="472" mass="54508">MKIGLVLEGSYPYVSGGVSSWTQTLLEEMPDVEFEIISIQPTEKRPEDMKYVLPENVSGVTHLYLNEPGQRGKGRMKLNSEEEEKLSDWLMLKSPNRQALGIIGSRIPSSEAFFASEFFWRNVKAAYTEEMNGGSFIDYFWMWQSMYMPVLRVLHQPLPKVDLVHSISTGYAGMVASYMKETQGIPFILTEHGIYSREREEEILQSYWIPAPYKPRWVRFFHHLSREAYNAADEIITLFERNREYQEWIGAPSEKTKIIANGIADRHIRPVIEPVEHDVFQIGAIVRVVPIKDLKTMIYGAKILQERNRLFKLTIMGPLDEDEEYAEECRLLIEQSGLTDYVELVGKVNVQDWLPTFDLLLLTSISEGQPLAILEGMAAGIPWVATDVGACSELLYGRTDDPFGPAGFIVPPVHPEAIADKVEWMMDYPRERMRFGKNGRERVRQYYRLQQFVDRYKAIYEARREQYGGHRV</sequence>
<evidence type="ECO:0000313" key="3">
    <source>
        <dbReference type="EMBL" id="STO06915.1"/>
    </source>
</evidence>
<dbReference type="Proteomes" id="UP000254060">
    <property type="component" value="Unassembled WGS sequence"/>
</dbReference>
<dbReference type="InterPro" id="IPR001296">
    <property type="entry name" value="Glyco_trans_1"/>
</dbReference>
<evidence type="ECO:0000313" key="4">
    <source>
        <dbReference type="Proteomes" id="UP000254060"/>
    </source>
</evidence>
<feature type="domain" description="Glycosyl transferase family 1" evidence="1">
    <location>
        <begin position="280"/>
        <end position="442"/>
    </location>
</feature>
<dbReference type="SUPFAM" id="SSF53756">
    <property type="entry name" value="UDP-Glycosyltransferase/glycogen phosphorylase"/>
    <property type="match status" value="1"/>
</dbReference>
<dbReference type="OrthoDB" id="9772485at2"/>
<dbReference type="Gene3D" id="3.40.50.2000">
    <property type="entry name" value="Glycogen Phosphorylase B"/>
    <property type="match status" value="2"/>
</dbReference>
<dbReference type="RefSeq" id="WP_024371272.1">
    <property type="nucleotide sequence ID" value="NZ_UGGP01000001.1"/>
</dbReference>
<gene>
    <name evidence="3" type="ORF">NCTC13163_00255</name>
</gene>
<evidence type="ECO:0000259" key="1">
    <source>
        <dbReference type="Pfam" id="PF00534"/>
    </source>
</evidence>
<organism evidence="3 4">
    <name type="scientific">Exiguobacterium aurantiacum</name>
    <dbReference type="NCBI Taxonomy" id="33987"/>
    <lineage>
        <taxon>Bacteria</taxon>
        <taxon>Bacillati</taxon>
        <taxon>Bacillota</taxon>
        <taxon>Bacilli</taxon>
        <taxon>Bacillales</taxon>
        <taxon>Bacillales Family XII. Incertae Sedis</taxon>
        <taxon>Exiguobacterium</taxon>
    </lineage>
</organism>
<protein>
    <submittedName>
        <fullName evidence="3">Colanic acid biosynthesis glycosyltransferase WcaL</fullName>
    </submittedName>
</protein>
<dbReference type="EMBL" id="UGGP01000001">
    <property type="protein sequence ID" value="STO06915.1"/>
    <property type="molecule type" value="Genomic_DNA"/>
</dbReference>
<accession>A0A377FR40</accession>
<dbReference type="Pfam" id="PF00534">
    <property type="entry name" value="Glycos_transf_1"/>
    <property type="match status" value="1"/>
</dbReference>
<keyword evidence="3" id="KW-0808">Transferase</keyword>
<dbReference type="Pfam" id="PF11997">
    <property type="entry name" value="DUF3492"/>
    <property type="match status" value="1"/>
</dbReference>
<dbReference type="PANTHER" id="PTHR12526">
    <property type="entry name" value="GLYCOSYLTRANSFERASE"/>
    <property type="match status" value="1"/>
</dbReference>
<dbReference type="InterPro" id="IPR047691">
    <property type="entry name" value="PelF-like"/>
</dbReference>
<dbReference type="InterPro" id="IPR022622">
    <property type="entry name" value="DUF3492"/>
</dbReference>
<dbReference type="STRING" id="1397694.GCA_000702585_00775"/>
<dbReference type="PANTHER" id="PTHR12526:SF608">
    <property type="entry name" value="PELF"/>
    <property type="match status" value="1"/>
</dbReference>
<evidence type="ECO:0000259" key="2">
    <source>
        <dbReference type="Pfam" id="PF11997"/>
    </source>
</evidence>
<reference evidence="3 4" key="1">
    <citation type="submission" date="2018-06" db="EMBL/GenBank/DDBJ databases">
        <authorList>
            <consortium name="Pathogen Informatics"/>
            <person name="Doyle S."/>
        </authorList>
    </citation>
    <scope>NUCLEOTIDE SEQUENCE [LARGE SCALE GENOMIC DNA]</scope>
    <source>
        <strain evidence="3 4">NCTC13163</strain>
    </source>
</reference>
<proteinExistence type="predicted"/>
<dbReference type="NCBIfam" id="NF038011">
    <property type="entry name" value="PelF"/>
    <property type="match status" value="1"/>
</dbReference>